<evidence type="ECO:0000313" key="2">
    <source>
        <dbReference type="EMBL" id="NNU62933.1"/>
    </source>
</evidence>
<sequence length="70" mass="7801">MEKDALKGLIALWESVCDNFNFEYSGAIIAPCGFAVFFPHESDEIEGTSEGRGYDRPNIHRAANFTSNDQ</sequence>
<dbReference type="Proteomes" id="UP000574931">
    <property type="component" value="Unassembled WGS sequence"/>
</dbReference>
<name>A0A849KRN3_9HYPH</name>
<feature type="region of interest" description="Disordered" evidence="1">
    <location>
        <begin position="46"/>
        <end position="70"/>
    </location>
</feature>
<evidence type="ECO:0000256" key="1">
    <source>
        <dbReference type="SAM" id="MobiDB-lite"/>
    </source>
</evidence>
<protein>
    <submittedName>
        <fullName evidence="2">Uncharacterized protein</fullName>
    </submittedName>
</protein>
<organism evidence="2 3">
    <name type="scientific">Ochrobactrum soli</name>
    <dbReference type="NCBI Taxonomy" id="2448455"/>
    <lineage>
        <taxon>Bacteria</taxon>
        <taxon>Pseudomonadati</taxon>
        <taxon>Pseudomonadota</taxon>
        <taxon>Alphaproteobacteria</taxon>
        <taxon>Hyphomicrobiales</taxon>
        <taxon>Brucellaceae</taxon>
        <taxon>Brucella/Ochrobactrum group</taxon>
        <taxon>Ochrobactrum</taxon>
    </lineage>
</organism>
<dbReference type="EMBL" id="JABFCY010000017">
    <property type="protein sequence ID" value="NNU62933.1"/>
    <property type="molecule type" value="Genomic_DNA"/>
</dbReference>
<accession>A0A849KRN3</accession>
<keyword evidence="3" id="KW-1185">Reference proteome</keyword>
<comment type="caution">
    <text evidence="2">The sequence shown here is derived from an EMBL/GenBank/DDBJ whole genome shotgun (WGS) entry which is preliminary data.</text>
</comment>
<dbReference type="AlphaFoldDB" id="A0A849KRN3"/>
<reference evidence="2 3" key="1">
    <citation type="submission" date="2020-05" db="EMBL/GenBank/DDBJ databases">
        <title>Draft Genome Sequence of Ochrobactrum soli Isolated from Stable Fly Gut.</title>
        <authorList>
            <person name="Pileggi M.T."/>
            <person name="Vazhakkala L.J."/>
            <person name="Wong C.N."/>
        </authorList>
    </citation>
    <scope>NUCLEOTIDE SEQUENCE [LARGE SCALE GENOMIC DNA]</scope>
    <source>
        <strain evidence="2 3">MTP-C0764</strain>
    </source>
</reference>
<dbReference type="RefSeq" id="WP_171319339.1">
    <property type="nucleotide sequence ID" value="NZ_JABFCY010000017.1"/>
</dbReference>
<evidence type="ECO:0000313" key="3">
    <source>
        <dbReference type="Proteomes" id="UP000574931"/>
    </source>
</evidence>
<proteinExistence type="predicted"/>
<gene>
    <name evidence="2" type="ORF">HKX02_22120</name>
</gene>